<reference evidence="2" key="1">
    <citation type="journal article" date="2019" name="Science">
        <title>Mutation of a bHLH transcription factor allowed almond domestication.</title>
        <authorList>
            <person name="Sanchez-Perez R."/>
            <person name="Pavan S."/>
            <person name="Mazzeo R."/>
            <person name="Moldovan C."/>
            <person name="Aiese Cigliano R."/>
            <person name="Del Cueto J."/>
            <person name="Ricciardi F."/>
            <person name="Lotti C."/>
            <person name="Ricciardi L."/>
            <person name="Dicenta F."/>
            <person name="Lopez-Marques R.L."/>
            <person name="Lindberg Moller B."/>
        </authorList>
    </citation>
    <scope>NUCLEOTIDE SEQUENCE</scope>
</reference>
<dbReference type="EMBL" id="AP019301">
    <property type="protein sequence ID" value="BBH02788.1"/>
    <property type="molecule type" value="Genomic_DNA"/>
</dbReference>
<dbReference type="AlphaFoldDB" id="A0A4Y1RFW5"/>
<evidence type="ECO:0000259" key="1">
    <source>
        <dbReference type="Pfam" id="PF25597"/>
    </source>
</evidence>
<proteinExistence type="predicted"/>
<sequence>MTREEAWSGRKLPVHHFKVFGCIAYAHILDEKRKKLYDKGEKCIFLGVGEHSKAYKLFNPITEKVIINRDVVFDEERIWD</sequence>
<feature type="domain" description="Retroviral polymerase SH3-like" evidence="1">
    <location>
        <begin position="22"/>
        <end position="79"/>
    </location>
</feature>
<accession>A0A4Y1RFW5</accession>
<gene>
    <name evidence="2" type="ORF">Prudu_013467</name>
</gene>
<protein>
    <recommendedName>
        <fullName evidence="1">Retroviral polymerase SH3-like domain-containing protein</fullName>
    </recommendedName>
</protein>
<dbReference type="InterPro" id="IPR057670">
    <property type="entry name" value="SH3_retrovirus"/>
</dbReference>
<dbReference type="Pfam" id="PF25597">
    <property type="entry name" value="SH3_retrovirus"/>
    <property type="match status" value="1"/>
</dbReference>
<organism evidence="2">
    <name type="scientific">Prunus dulcis</name>
    <name type="common">Almond</name>
    <name type="synonym">Amygdalus dulcis</name>
    <dbReference type="NCBI Taxonomy" id="3755"/>
    <lineage>
        <taxon>Eukaryota</taxon>
        <taxon>Viridiplantae</taxon>
        <taxon>Streptophyta</taxon>
        <taxon>Embryophyta</taxon>
        <taxon>Tracheophyta</taxon>
        <taxon>Spermatophyta</taxon>
        <taxon>Magnoliopsida</taxon>
        <taxon>eudicotyledons</taxon>
        <taxon>Gunneridae</taxon>
        <taxon>Pentapetalae</taxon>
        <taxon>rosids</taxon>
        <taxon>fabids</taxon>
        <taxon>Rosales</taxon>
        <taxon>Rosaceae</taxon>
        <taxon>Amygdaloideae</taxon>
        <taxon>Amygdaleae</taxon>
        <taxon>Prunus</taxon>
    </lineage>
</organism>
<evidence type="ECO:0000313" key="2">
    <source>
        <dbReference type="EMBL" id="BBH02788.1"/>
    </source>
</evidence>
<name>A0A4Y1RFW5_PRUDU</name>